<dbReference type="Pfam" id="PF02170">
    <property type="entry name" value="PAZ"/>
    <property type="match status" value="1"/>
</dbReference>
<evidence type="ECO:0000256" key="2">
    <source>
        <dbReference type="SAM" id="MobiDB-lite"/>
    </source>
</evidence>
<feature type="compositionally biased region" description="Basic and acidic residues" evidence="2">
    <location>
        <begin position="38"/>
        <end position="50"/>
    </location>
</feature>
<dbReference type="InterPro" id="IPR036085">
    <property type="entry name" value="PAZ_dom_sf"/>
</dbReference>
<dbReference type="InterPro" id="IPR003165">
    <property type="entry name" value="Piwi"/>
</dbReference>
<evidence type="ECO:0000259" key="4">
    <source>
        <dbReference type="PROSITE" id="PS50822"/>
    </source>
</evidence>
<reference evidence="5" key="1">
    <citation type="submission" date="2022-11" db="EMBL/GenBank/DDBJ databases">
        <authorList>
            <person name="Kikuchi T."/>
        </authorList>
    </citation>
    <scope>NUCLEOTIDE SEQUENCE</scope>
    <source>
        <strain evidence="5">PS1010</strain>
    </source>
</reference>
<evidence type="ECO:0000313" key="5">
    <source>
        <dbReference type="EMBL" id="CAI5450512.1"/>
    </source>
</evidence>
<dbReference type="AlphaFoldDB" id="A0A9P1ISP6"/>
<dbReference type="EMBL" id="CANHGI010000005">
    <property type="protein sequence ID" value="CAI5450512.1"/>
    <property type="molecule type" value="Genomic_DNA"/>
</dbReference>
<evidence type="ECO:0000259" key="3">
    <source>
        <dbReference type="PROSITE" id="PS50821"/>
    </source>
</evidence>
<dbReference type="Gene3D" id="3.30.420.10">
    <property type="entry name" value="Ribonuclease H-like superfamily/Ribonuclease H"/>
    <property type="match status" value="1"/>
</dbReference>
<dbReference type="SMART" id="SM00949">
    <property type="entry name" value="PAZ"/>
    <property type="match status" value="1"/>
</dbReference>
<dbReference type="SUPFAM" id="SSF101690">
    <property type="entry name" value="PAZ domain"/>
    <property type="match status" value="1"/>
</dbReference>
<dbReference type="Pfam" id="PF02171">
    <property type="entry name" value="Piwi"/>
    <property type="match status" value="1"/>
</dbReference>
<dbReference type="OrthoDB" id="10252740at2759"/>
<gene>
    <name evidence="5" type="ORF">CAMP_LOCUS13149</name>
</gene>
<dbReference type="InterPro" id="IPR056992">
    <property type="entry name" value="HRDE1/NRDE-3-like_N"/>
</dbReference>
<comment type="caution">
    <text evidence="5">The sequence shown here is derived from an EMBL/GenBank/DDBJ whole genome shotgun (WGS) entry which is preliminary data.</text>
</comment>
<dbReference type="SUPFAM" id="SSF53098">
    <property type="entry name" value="Ribonuclease H-like"/>
    <property type="match status" value="1"/>
</dbReference>
<dbReference type="PROSITE" id="PS50822">
    <property type="entry name" value="PIWI"/>
    <property type="match status" value="1"/>
</dbReference>
<dbReference type="InterPro" id="IPR003100">
    <property type="entry name" value="PAZ_dom"/>
</dbReference>
<dbReference type="Gene3D" id="2.170.260.10">
    <property type="entry name" value="paz domain"/>
    <property type="match status" value="1"/>
</dbReference>
<dbReference type="GO" id="GO:0003723">
    <property type="term" value="F:RNA binding"/>
    <property type="evidence" value="ECO:0007669"/>
    <property type="project" value="InterPro"/>
</dbReference>
<dbReference type="InterPro" id="IPR057272">
    <property type="entry name" value="Piwi_nem"/>
</dbReference>
<dbReference type="PROSITE" id="PS50821">
    <property type="entry name" value="PAZ"/>
    <property type="match status" value="1"/>
</dbReference>
<dbReference type="PANTHER" id="PTHR22891">
    <property type="entry name" value="EUKARYOTIC TRANSLATION INITIATION FACTOR 2C"/>
    <property type="match status" value="1"/>
</dbReference>
<organism evidence="5 6">
    <name type="scientific">Caenorhabditis angaria</name>
    <dbReference type="NCBI Taxonomy" id="860376"/>
    <lineage>
        <taxon>Eukaryota</taxon>
        <taxon>Metazoa</taxon>
        <taxon>Ecdysozoa</taxon>
        <taxon>Nematoda</taxon>
        <taxon>Chromadorea</taxon>
        <taxon>Rhabditida</taxon>
        <taxon>Rhabditina</taxon>
        <taxon>Rhabditomorpha</taxon>
        <taxon>Rhabditoidea</taxon>
        <taxon>Rhabditidae</taxon>
        <taxon>Peloderinae</taxon>
        <taxon>Caenorhabditis</taxon>
    </lineage>
</organism>
<dbReference type="Gene3D" id="3.40.50.2300">
    <property type="match status" value="1"/>
</dbReference>
<dbReference type="Proteomes" id="UP001152747">
    <property type="component" value="Unassembled WGS sequence"/>
</dbReference>
<dbReference type="CDD" id="cd02846">
    <property type="entry name" value="PAZ_argonaute_like"/>
    <property type="match status" value="1"/>
</dbReference>
<evidence type="ECO:0008006" key="7">
    <source>
        <dbReference type="Google" id="ProtNLM"/>
    </source>
</evidence>
<sequence>MDLMDGILSTMDKNSPSAQFRIPNKIREPPPNIFKRNRQQENEPYSDVKRNKSADTFSTINCIAVQTNSYALKREKMVEKVERLEIDIYAVLKSNKTIRLNGEILVHGDLAIQCRKWGLWNVWKLLISQNSSDLFSGKSYKDGAYDCGSSIYFPAGTFVGGAVENVRLEREDFDDKKWSPIAKMLKSEIRSLKIRITRPKQDLIYTRGGQSVENAAELTRFLETLTSQITMGRDYFQFGNSTFNRSSDEDKHCQLDSDGKEIKTGFEKSVRLVAGVDVGKSEFVMTIDTRRCPFYQEMNVVDMLRIIYNISISDVIKQMRRDGPSQTSKKLCDLKSVAVYPTHLTTKKLNLFFIHDFSDQNAFECKFADESGKEMSVYDYFLDKYRIRLKYPDLPLAIQKIGNRVLCYPLEILKIERGQRVKQNNITAAIQQFMTGKMAMLPAKHIELASKILHEILKIDENPFLQAFGLEITRKPVEMIAKILPAPIIHFARNYKVEIQTGTMKRPIIDSKGGARFLRGAELREIWIINFDGVIRNDGCSRLSNAISDACKNQNIHISKRSGVWKMIDCAESDHQKLRNIMRDAKNNGVSMIFAVTREQRPDVHDFIKLYEAQIGVQTQHISFSTFRKMTGDFGGRQTTDNVIRKFNLKGGGLNFTFSIPRQVQSKQLCDNEKRVHDMLFGNTLFIGFELSHASATCLFDRQNNISCGEPSVVGYSYSLGDPCDLGGYSYLQKPREHSLMYIQKHMSMIVSNYELVKRTMPDKIVIYRSGVGEGDFERVEDEVREMKMVFERERKQVPEFLMIVVSKTSHLRIYPQNLSRNGTSFEQNVPSGTCLTAGITRYDRDEFYLVSQSALIGTIRPARYSIIVNDPKWTVNEISHMTYFLAFGHQVSFQPPAVPNVLYAAENMAKRGRNNFIAHQKSLRLERFANNRNDVKEDASGELIDNLSKMLNACAIQNKNYWA</sequence>
<name>A0A9P1ISP6_9PELO</name>
<accession>A0A9P1ISP6</accession>
<dbReference type="SMART" id="SM00950">
    <property type="entry name" value="Piwi"/>
    <property type="match status" value="1"/>
</dbReference>
<protein>
    <recommendedName>
        <fullName evidence="7">Piwi domain-containing protein</fullName>
    </recommendedName>
</protein>
<dbReference type="Pfam" id="PF25128">
    <property type="entry name" value="HRDE1_NRDE3_N"/>
    <property type="match status" value="1"/>
</dbReference>
<feature type="region of interest" description="Disordered" evidence="2">
    <location>
        <begin position="21"/>
        <end position="50"/>
    </location>
</feature>
<feature type="domain" description="Piwi" evidence="4">
    <location>
        <begin position="591"/>
        <end position="918"/>
    </location>
</feature>
<dbReference type="CDD" id="cd02826">
    <property type="entry name" value="Piwi-like"/>
    <property type="match status" value="1"/>
</dbReference>
<comment type="similarity">
    <text evidence="1">Belongs to the argonaute family.</text>
</comment>
<evidence type="ECO:0000313" key="6">
    <source>
        <dbReference type="Proteomes" id="UP001152747"/>
    </source>
</evidence>
<dbReference type="InterPro" id="IPR012337">
    <property type="entry name" value="RNaseH-like_sf"/>
</dbReference>
<feature type="domain" description="PAZ" evidence="3">
    <location>
        <begin position="311"/>
        <end position="417"/>
    </location>
</feature>
<evidence type="ECO:0000256" key="1">
    <source>
        <dbReference type="RuleBase" id="RU361178"/>
    </source>
</evidence>
<proteinExistence type="inferred from homology"/>
<keyword evidence="6" id="KW-1185">Reference proteome</keyword>
<dbReference type="InterPro" id="IPR036397">
    <property type="entry name" value="RNaseH_sf"/>
</dbReference>